<evidence type="ECO:0000313" key="5">
    <source>
        <dbReference type="EMBL" id="KAK3935164.1"/>
    </source>
</evidence>
<evidence type="ECO:0000313" key="6">
    <source>
        <dbReference type="Proteomes" id="UP001303473"/>
    </source>
</evidence>
<feature type="domain" description="Yeast cell wall synthesis Kre9/Knh1-like N-terminal" evidence="4">
    <location>
        <begin position="24"/>
        <end position="114"/>
    </location>
</feature>
<feature type="compositionally biased region" description="Low complexity" evidence="2">
    <location>
        <begin position="120"/>
        <end position="195"/>
    </location>
</feature>
<dbReference type="InterPro" id="IPR052479">
    <property type="entry name" value="GPI-anchor_Adhesion_Reg"/>
</dbReference>
<reference evidence="6" key="1">
    <citation type="journal article" date="2023" name="Mol. Phylogenet. Evol.">
        <title>Genome-scale phylogeny and comparative genomics of the fungal order Sordariales.</title>
        <authorList>
            <person name="Hensen N."/>
            <person name="Bonometti L."/>
            <person name="Westerberg I."/>
            <person name="Brannstrom I.O."/>
            <person name="Guillou S."/>
            <person name="Cros-Aarteil S."/>
            <person name="Calhoun S."/>
            <person name="Haridas S."/>
            <person name="Kuo A."/>
            <person name="Mondo S."/>
            <person name="Pangilinan J."/>
            <person name="Riley R."/>
            <person name="LaButti K."/>
            <person name="Andreopoulos B."/>
            <person name="Lipzen A."/>
            <person name="Chen C."/>
            <person name="Yan M."/>
            <person name="Daum C."/>
            <person name="Ng V."/>
            <person name="Clum A."/>
            <person name="Steindorff A."/>
            <person name="Ohm R.A."/>
            <person name="Martin F."/>
            <person name="Silar P."/>
            <person name="Natvig D.O."/>
            <person name="Lalanne C."/>
            <person name="Gautier V."/>
            <person name="Ament-Velasquez S.L."/>
            <person name="Kruys A."/>
            <person name="Hutchinson M.I."/>
            <person name="Powell A.J."/>
            <person name="Barry K."/>
            <person name="Miller A.N."/>
            <person name="Grigoriev I.V."/>
            <person name="Debuchy R."/>
            <person name="Gladieux P."/>
            <person name="Hiltunen Thoren M."/>
            <person name="Johannesson H."/>
        </authorList>
    </citation>
    <scope>NUCLEOTIDE SEQUENCE [LARGE SCALE GENOMIC DNA]</scope>
    <source>
        <strain evidence="6">CBS 340.73</strain>
    </source>
</reference>
<feature type="signal peptide" evidence="3">
    <location>
        <begin position="1"/>
        <end position="18"/>
    </location>
</feature>
<dbReference type="PANTHER" id="PTHR35185:SF1">
    <property type="entry name" value="UPF0619 GPI-ANCHORED MEMBRANE PROTEIN C1322.10"/>
    <property type="match status" value="1"/>
</dbReference>
<protein>
    <recommendedName>
        <fullName evidence="4">Yeast cell wall synthesis Kre9/Knh1-like N-terminal domain-containing protein</fullName>
    </recommendedName>
</protein>
<keyword evidence="6" id="KW-1185">Reference proteome</keyword>
<keyword evidence="1 3" id="KW-0732">Signal</keyword>
<evidence type="ECO:0000259" key="4">
    <source>
        <dbReference type="Pfam" id="PF10342"/>
    </source>
</evidence>
<evidence type="ECO:0000256" key="2">
    <source>
        <dbReference type="SAM" id="MobiDB-lite"/>
    </source>
</evidence>
<organism evidence="5 6">
    <name type="scientific">Diplogelasinospora grovesii</name>
    <dbReference type="NCBI Taxonomy" id="303347"/>
    <lineage>
        <taxon>Eukaryota</taxon>
        <taxon>Fungi</taxon>
        <taxon>Dikarya</taxon>
        <taxon>Ascomycota</taxon>
        <taxon>Pezizomycotina</taxon>
        <taxon>Sordariomycetes</taxon>
        <taxon>Sordariomycetidae</taxon>
        <taxon>Sordariales</taxon>
        <taxon>Diplogelasinosporaceae</taxon>
        <taxon>Diplogelasinospora</taxon>
    </lineage>
</organism>
<sequence>MYTSILSAAALLAACAHAIQITAPTKNQVVGLSEGFQVSWSTVSSDPTSAHLFLVNMASGHTPYSKDLGEVDLTKGGIKVTQTGVPADTGYQFNLQSVSTQNTGILAQSEQFEVKESSKPSDASDNSSNSSSSASAAASASTATETTATAASSSGSSSAASETSTATTMSTATSSSTGTATATKSTSTANASSTPTSAAAANTFRGSLLAAAAVGLVAVLA</sequence>
<dbReference type="EMBL" id="MU853937">
    <property type="protein sequence ID" value="KAK3935164.1"/>
    <property type="molecule type" value="Genomic_DNA"/>
</dbReference>
<dbReference type="AlphaFoldDB" id="A0AAN6RZS3"/>
<evidence type="ECO:0000256" key="1">
    <source>
        <dbReference type="ARBA" id="ARBA00022729"/>
    </source>
</evidence>
<dbReference type="InterPro" id="IPR018466">
    <property type="entry name" value="Kre9/Knh1-like_N"/>
</dbReference>
<dbReference type="Proteomes" id="UP001303473">
    <property type="component" value="Unassembled WGS sequence"/>
</dbReference>
<comment type="caution">
    <text evidence="5">The sequence shown here is derived from an EMBL/GenBank/DDBJ whole genome shotgun (WGS) entry which is preliminary data.</text>
</comment>
<feature type="region of interest" description="Disordered" evidence="2">
    <location>
        <begin position="111"/>
        <end position="195"/>
    </location>
</feature>
<feature type="chain" id="PRO_5042993386" description="Yeast cell wall synthesis Kre9/Knh1-like N-terminal domain-containing protein" evidence="3">
    <location>
        <begin position="19"/>
        <end position="221"/>
    </location>
</feature>
<dbReference type="Pfam" id="PF10342">
    <property type="entry name" value="Kre9_KNH"/>
    <property type="match status" value="1"/>
</dbReference>
<gene>
    <name evidence="5" type="ORF">QBC46DRAFT_398115</name>
</gene>
<evidence type="ECO:0000256" key="3">
    <source>
        <dbReference type="SAM" id="SignalP"/>
    </source>
</evidence>
<name>A0AAN6RZS3_9PEZI</name>
<accession>A0AAN6RZS3</accession>
<dbReference type="PANTHER" id="PTHR35185">
    <property type="entry name" value="SERINE/THREONINE-RICH PROTEIN ADG2-RELATED"/>
    <property type="match status" value="1"/>
</dbReference>
<proteinExistence type="predicted"/>